<proteinExistence type="predicted"/>
<feature type="transmembrane region" description="Helical" evidence="1">
    <location>
        <begin position="104"/>
        <end position="128"/>
    </location>
</feature>
<dbReference type="Pfam" id="PF11067">
    <property type="entry name" value="DUF2868"/>
    <property type="match status" value="1"/>
</dbReference>
<keyword evidence="1" id="KW-1133">Transmembrane helix</keyword>
<keyword evidence="3" id="KW-1185">Reference proteome</keyword>
<dbReference type="EMBL" id="JAXCLA010000002">
    <property type="protein sequence ID" value="MDY0744406.1"/>
    <property type="molecule type" value="Genomic_DNA"/>
</dbReference>
<gene>
    <name evidence="2" type="ORF">SNE35_07805</name>
</gene>
<sequence>MTAPPPSPSPLAAAATWRAVELIEEDGPLDDTAALRQAIATHPDDRGRLLERARLLGQRLGLDREWTRWQRLDGWVLLGLALAVAAASWLLAQGLLGGGRQINAVAALFSLLGLHALSWLLWFCSLFVRWGGNSGGGALLGRLALRLTARLPLDRGPHALQLARATSDVLVRARLAPWVFGGISHLAWSLSFTVLLIGLLAGFALRAYTLGWETTILAPDTLAGFVHASGWLPALLGFPVPDAHALQTAGMNGADPRAWAWWLIGSVLVYGLGLRLLSAACCVLAWRKGMRRLPPDLATPYARRLLARIAALAPVQVLDEERPHTETQTVPYAASSPAEGVRSIGFELPPELDWPGPAIAGSQAERESFLQSLAAAPPRRLLIACHAPSTPDRGTARFLREAAALAGETALLPLGPAADAQRWRTWLAASGLASIAIHDDTASAQAWLEAVGATAP</sequence>
<accession>A0ABU5DF11</accession>
<dbReference type="Proteomes" id="UP001285263">
    <property type="component" value="Unassembled WGS sequence"/>
</dbReference>
<feature type="transmembrane region" description="Helical" evidence="1">
    <location>
        <begin position="186"/>
        <end position="205"/>
    </location>
</feature>
<feature type="transmembrane region" description="Helical" evidence="1">
    <location>
        <begin position="217"/>
        <end position="239"/>
    </location>
</feature>
<keyword evidence="1" id="KW-0812">Transmembrane</keyword>
<reference evidence="2 3" key="1">
    <citation type="submission" date="2023-11" db="EMBL/GenBank/DDBJ databases">
        <title>Paucibacter sp. nov., isolated from fresh soil in Korea.</title>
        <authorList>
            <person name="Le N.T.T."/>
        </authorList>
    </citation>
    <scope>NUCLEOTIDE SEQUENCE [LARGE SCALE GENOMIC DNA]</scope>
    <source>
        <strain evidence="2 3">R3-3</strain>
    </source>
</reference>
<dbReference type="RefSeq" id="WP_320422294.1">
    <property type="nucleotide sequence ID" value="NZ_JAXCLA010000002.1"/>
</dbReference>
<comment type="caution">
    <text evidence="2">The sequence shown here is derived from an EMBL/GenBank/DDBJ whole genome shotgun (WGS) entry which is preliminary data.</text>
</comment>
<feature type="transmembrane region" description="Helical" evidence="1">
    <location>
        <begin position="259"/>
        <end position="286"/>
    </location>
</feature>
<evidence type="ECO:0000313" key="3">
    <source>
        <dbReference type="Proteomes" id="UP001285263"/>
    </source>
</evidence>
<protein>
    <submittedName>
        <fullName evidence="2">DUF2868 domain-containing protein</fullName>
    </submittedName>
</protein>
<keyword evidence="1" id="KW-0472">Membrane</keyword>
<evidence type="ECO:0000256" key="1">
    <source>
        <dbReference type="SAM" id="Phobius"/>
    </source>
</evidence>
<feature type="transmembrane region" description="Helical" evidence="1">
    <location>
        <begin position="74"/>
        <end position="92"/>
    </location>
</feature>
<evidence type="ECO:0000313" key="2">
    <source>
        <dbReference type="EMBL" id="MDY0744406.1"/>
    </source>
</evidence>
<dbReference type="InterPro" id="IPR021296">
    <property type="entry name" value="DUF2868"/>
</dbReference>
<organism evidence="2 3">
    <name type="scientific">Roseateles agri</name>
    <dbReference type="NCBI Taxonomy" id="3098619"/>
    <lineage>
        <taxon>Bacteria</taxon>
        <taxon>Pseudomonadati</taxon>
        <taxon>Pseudomonadota</taxon>
        <taxon>Betaproteobacteria</taxon>
        <taxon>Burkholderiales</taxon>
        <taxon>Sphaerotilaceae</taxon>
        <taxon>Roseateles</taxon>
    </lineage>
</organism>
<name>A0ABU5DF11_9BURK</name>